<feature type="region of interest" description="Disordered" evidence="1">
    <location>
        <begin position="398"/>
        <end position="422"/>
    </location>
</feature>
<dbReference type="OrthoDB" id="5985073at2759"/>
<comment type="caution">
    <text evidence="2">The sequence shown here is derived from an EMBL/GenBank/DDBJ whole genome shotgun (WGS) entry which is preliminary data.</text>
</comment>
<keyword evidence="3" id="KW-1185">Reference proteome</keyword>
<dbReference type="AlphaFoldDB" id="A0A9P6LEF6"/>
<evidence type="ECO:0000256" key="1">
    <source>
        <dbReference type="SAM" id="MobiDB-lite"/>
    </source>
</evidence>
<dbReference type="Proteomes" id="UP000781932">
    <property type="component" value="Unassembled WGS sequence"/>
</dbReference>
<dbReference type="EMBL" id="JAATWM020000069">
    <property type="protein sequence ID" value="KAF9869505.1"/>
    <property type="molecule type" value="Genomic_DNA"/>
</dbReference>
<evidence type="ECO:0000313" key="2">
    <source>
        <dbReference type="EMBL" id="KAF9869505.1"/>
    </source>
</evidence>
<name>A0A9P6LEF6_9PEZI</name>
<sequence>MSSSTLPSASSAPNDATLPHAVSAQLANATVGDNAQLVVVDGNTAIAMRPQPNSNATFTVAATAAPDVQPSDAVVVQLTYKTDASPTAKRAVKRAVLSECTLTMIIGNTVIYSNRIWTTDGSYTTVTSMPTSSGLTNLVIVQYCPATTTPITIANIAVAPASAANSSSGTATVIASSTVITISTLTPVTTFTSTSTSSPPSVPAITPPTILAATTTGSTTSSGSVTPSSTKSTRPGITPFSWIPTLAVPTTVTETNCPYPTAANWYTAGCTISGAPLQLSGLVAVATGVPAPPAQANTNQPFEAAYQACAQMCASMFNCYSWALDRGYWPTDSSPWTCYFYSAGARLLTPSNQGQNWIVWMDKKCYDCGNPSAAASSTTPSVSSSSSGSLTVLAAAGSSTTSSTSTPSSSSASSTVSATSGPSATATSFTTTSAPSGTVTTFSAPPLLTPCGAPTAAQFYTNGCIQSGYPTATSALLAVATGIAPNAAGDFNFDPVYQRCASICAGLTGCQGYALDRTSTAEWNCNFYSLPVKTLLSSLTPSSNYRAVVWNSLLCYNCPVPAPIVSSPSSSSTSSQPQSAASSGSTTSPSSTAPSITSTQSTASPSVSAAAVSAACVRADAPLAAANCNVKGFHQPGNSTQSTNVYAQADCAAYCLSVGAACKSWTWVPASGLCGIYSLNVWDAIGDSAVAGRAYKDNVMDEPGCWTCPTGVTVHYVPV</sequence>
<feature type="region of interest" description="Disordered" evidence="1">
    <location>
        <begin position="569"/>
        <end position="601"/>
    </location>
</feature>
<dbReference type="GeneID" id="62168775"/>
<evidence type="ECO:0000313" key="3">
    <source>
        <dbReference type="Proteomes" id="UP000781932"/>
    </source>
</evidence>
<proteinExistence type="predicted"/>
<gene>
    <name evidence="2" type="ORF">CkaCkLH20_12990</name>
</gene>
<dbReference type="RefSeq" id="XP_038738966.1">
    <property type="nucleotide sequence ID" value="XM_038895701.1"/>
</dbReference>
<reference evidence="2" key="1">
    <citation type="submission" date="2020-03" db="EMBL/GenBank/DDBJ databases">
        <authorList>
            <person name="He L."/>
        </authorList>
    </citation>
    <scope>NUCLEOTIDE SEQUENCE</scope>
    <source>
        <strain evidence="2">CkLH20</strain>
    </source>
</reference>
<organism evidence="2 3">
    <name type="scientific">Colletotrichum karsti</name>
    <dbReference type="NCBI Taxonomy" id="1095194"/>
    <lineage>
        <taxon>Eukaryota</taxon>
        <taxon>Fungi</taxon>
        <taxon>Dikarya</taxon>
        <taxon>Ascomycota</taxon>
        <taxon>Pezizomycotina</taxon>
        <taxon>Sordariomycetes</taxon>
        <taxon>Hypocreomycetidae</taxon>
        <taxon>Glomerellales</taxon>
        <taxon>Glomerellaceae</taxon>
        <taxon>Colletotrichum</taxon>
        <taxon>Colletotrichum boninense species complex</taxon>
    </lineage>
</organism>
<accession>A0A9P6LEF6</accession>
<reference evidence="2" key="2">
    <citation type="submission" date="2020-11" db="EMBL/GenBank/DDBJ databases">
        <title>Whole genome sequencing of Colletotrichum sp.</title>
        <authorList>
            <person name="Li H."/>
        </authorList>
    </citation>
    <scope>NUCLEOTIDE SEQUENCE</scope>
    <source>
        <strain evidence="2">CkLH20</strain>
    </source>
</reference>
<protein>
    <submittedName>
        <fullName evidence="2">Uncharacterized protein</fullName>
    </submittedName>
</protein>